<keyword evidence="2" id="KW-1185">Reference proteome</keyword>
<dbReference type="AlphaFoldDB" id="A0A1L8CVP9"/>
<dbReference type="EMBL" id="BDJK01000025">
    <property type="protein sequence ID" value="GAV23035.1"/>
    <property type="molecule type" value="Genomic_DNA"/>
</dbReference>
<dbReference type="Proteomes" id="UP000187485">
    <property type="component" value="Unassembled WGS sequence"/>
</dbReference>
<evidence type="ECO:0000313" key="1">
    <source>
        <dbReference type="EMBL" id="GAV23035.1"/>
    </source>
</evidence>
<protein>
    <submittedName>
        <fullName evidence="1">Uncharacterized protein</fullName>
    </submittedName>
</protein>
<name>A0A1L8CVP9_9THEO</name>
<gene>
    <name evidence="1" type="ORF">cpu_15450</name>
</gene>
<organism evidence="1 2">
    <name type="scientific">Carboxydothermus pertinax</name>
    <dbReference type="NCBI Taxonomy" id="870242"/>
    <lineage>
        <taxon>Bacteria</taxon>
        <taxon>Bacillati</taxon>
        <taxon>Bacillota</taxon>
        <taxon>Clostridia</taxon>
        <taxon>Thermoanaerobacterales</taxon>
        <taxon>Thermoanaerobacteraceae</taxon>
        <taxon>Carboxydothermus</taxon>
    </lineage>
</organism>
<proteinExistence type="predicted"/>
<evidence type="ECO:0000313" key="2">
    <source>
        <dbReference type="Proteomes" id="UP000187485"/>
    </source>
</evidence>
<dbReference type="STRING" id="870242.cpu_15450"/>
<reference evidence="2" key="1">
    <citation type="submission" date="2016-12" db="EMBL/GenBank/DDBJ databases">
        <title>Draft Genome Sequences od Carboxydothermus pertinax and islandicus, Hydrogenogenic Carboxydotrophic Bacteria.</title>
        <authorList>
            <person name="Fukuyama Y."/>
            <person name="Ohmae K."/>
            <person name="Yoneda Y."/>
            <person name="Yoshida T."/>
            <person name="Sako Y."/>
        </authorList>
    </citation>
    <scope>NUCLEOTIDE SEQUENCE [LARGE SCALE GENOMIC DNA]</scope>
    <source>
        <strain evidence="2">Ug1</strain>
    </source>
</reference>
<sequence>MNKSSILIMSLAVVIALITAGVVRASYVDTDKISPDNLEKYEIISLGGINEGNLSFSDLVNDSEVIVKGIALAERNYLHAASLASFKVVSVYKGDRSLKDKTIYIFEPSFFNFKYKTFYIYNGYNFMKNGDKYILFLKKWPYNRYVRYNPFYRNKDLYLLSHNSGIDKYSVNNVLFDKFVSEEQKYYGQIKQYEFIAYSKEEVDKYNEIKRKVLSNFLN</sequence>
<dbReference type="RefSeq" id="WP_075859487.1">
    <property type="nucleotide sequence ID" value="NZ_BDJK01000025.1"/>
</dbReference>
<comment type="caution">
    <text evidence="1">The sequence shown here is derived from an EMBL/GenBank/DDBJ whole genome shotgun (WGS) entry which is preliminary data.</text>
</comment>
<accession>A0A1L8CVP9</accession>
<dbReference type="OrthoDB" id="1715854at2"/>